<dbReference type="Proteomes" id="UP001597459">
    <property type="component" value="Unassembled WGS sequence"/>
</dbReference>
<keyword evidence="2" id="KW-1185">Reference proteome</keyword>
<dbReference type="PROSITE" id="PS51257">
    <property type="entry name" value="PROKAR_LIPOPROTEIN"/>
    <property type="match status" value="1"/>
</dbReference>
<dbReference type="RefSeq" id="WP_176029481.1">
    <property type="nucleotide sequence ID" value="NZ_JBHSJV010000001.1"/>
</dbReference>
<name>A0ABW5N2W5_9FLAO</name>
<accession>A0ABW5N2W5</accession>
<proteinExistence type="predicted"/>
<reference evidence="2" key="1">
    <citation type="journal article" date="2019" name="Int. J. Syst. Evol. Microbiol.">
        <title>The Global Catalogue of Microorganisms (GCM) 10K type strain sequencing project: providing services to taxonomists for standard genome sequencing and annotation.</title>
        <authorList>
            <consortium name="The Broad Institute Genomics Platform"/>
            <consortium name="The Broad Institute Genome Sequencing Center for Infectious Disease"/>
            <person name="Wu L."/>
            <person name="Ma J."/>
        </authorList>
    </citation>
    <scope>NUCLEOTIDE SEQUENCE [LARGE SCALE GENOMIC DNA]</scope>
    <source>
        <strain evidence="2">KCTC 42423</strain>
    </source>
</reference>
<sequence length="148" mass="17189">MTFKSILPTSVQYLFAIFLLVFSSCSRKNPEDLIPFINGYWEIERVRLHDGSLKEYGFNPIVDHFTIEGLKGMRTKLKPRLDGTFVRTNPGEPIELKIENDSLFIYYQKANSPYKETVISAKENEIVLKNAIGNTYFYKPYKKIVIQP</sequence>
<evidence type="ECO:0000313" key="2">
    <source>
        <dbReference type="Proteomes" id="UP001597459"/>
    </source>
</evidence>
<organism evidence="1 2">
    <name type="scientific">Aquimarina hainanensis</name>
    <dbReference type="NCBI Taxonomy" id="1578017"/>
    <lineage>
        <taxon>Bacteria</taxon>
        <taxon>Pseudomonadati</taxon>
        <taxon>Bacteroidota</taxon>
        <taxon>Flavobacteriia</taxon>
        <taxon>Flavobacteriales</taxon>
        <taxon>Flavobacteriaceae</taxon>
        <taxon>Aquimarina</taxon>
    </lineage>
</organism>
<comment type="caution">
    <text evidence="1">The sequence shown here is derived from an EMBL/GenBank/DDBJ whole genome shotgun (WGS) entry which is preliminary data.</text>
</comment>
<protein>
    <submittedName>
        <fullName evidence="1">Lipocalin family protein</fullName>
    </submittedName>
</protein>
<dbReference type="EMBL" id="JBHULX010000002">
    <property type="protein sequence ID" value="MFD2589942.1"/>
    <property type="molecule type" value="Genomic_DNA"/>
</dbReference>
<gene>
    <name evidence="1" type="ORF">ACFSTE_03810</name>
</gene>
<evidence type="ECO:0000313" key="1">
    <source>
        <dbReference type="EMBL" id="MFD2589942.1"/>
    </source>
</evidence>